<reference evidence="2" key="2">
    <citation type="submission" date="2020-07" db="EMBL/GenBank/DDBJ databases">
        <authorList>
            <consortium name="NCBI Pathogen Detection Project"/>
        </authorList>
    </citation>
    <scope>NUCLEOTIDE SEQUENCE</scope>
    <source>
        <strain evidence="2">C8</strain>
    </source>
</reference>
<evidence type="ECO:0000313" key="2">
    <source>
        <dbReference type="EMBL" id="HAT4306719.1"/>
    </source>
</evidence>
<accession>A0A8H9QVB1</accession>
<dbReference type="AlphaFoldDB" id="A0A8H9QVB1"/>
<keyword evidence="1" id="KW-0732">Signal</keyword>
<evidence type="ECO:0000256" key="1">
    <source>
        <dbReference type="SAM" id="SignalP"/>
    </source>
</evidence>
<comment type="caution">
    <text evidence="2">The sequence shown here is derived from an EMBL/GenBank/DDBJ whole genome shotgun (WGS) entry which is preliminary data.</text>
</comment>
<dbReference type="EMBL" id="DACTCB010000001">
    <property type="protein sequence ID" value="HAT4306719.1"/>
    <property type="molecule type" value="Genomic_DNA"/>
</dbReference>
<name>A0A8H9QVB1_CLOPF</name>
<dbReference type="Proteomes" id="UP000859547">
    <property type="component" value="Unassembled WGS sequence"/>
</dbReference>
<feature type="chain" id="PRO_5034412104" description="Lipoprotein" evidence="1">
    <location>
        <begin position="27"/>
        <end position="126"/>
    </location>
</feature>
<organism evidence="2">
    <name type="scientific">Clostridium perfringens</name>
    <dbReference type="NCBI Taxonomy" id="1502"/>
    <lineage>
        <taxon>Bacteria</taxon>
        <taxon>Bacillati</taxon>
        <taxon>Bacillota</taxon>
        <taxon>Clostridia</taxon>
        <taxon>Eubacteriales</taxon>
        <taxon>Clostridiaceae</taxon>
        <taxon>Clostridium</taxon>
    </lineage>
</organism>
<protein>
    <recommendedName>
        <fullName evidence="3">Lipoprotein</fullName>
    </recommendedName>
</protein>
<proteinExistence type="predicted"/>
<sequence length="126" mass="14466">MKKFSLIFIALSFVLLFLVCGNNNEAHRYSSTAADRDTIESFGVDGQFAIYKFSDENFNKKLDLYDTKNQDAIDIISNYKEIEPYVYTIGEKGYTKLNYANGNLIQSNDLNKFSNNDKAIFEDLNK</sequence>
<reference evidence="2" key="1">
    <citation type="journal article" date="2018" name="Genome Biol.">
        <title>SKESA: strategic k-mer extension for scrupulous assemblies.</title>
        <authorList>
            <person name="Souvorov A."/>
            <person name="Agarwala R."/>
            <person name="Lipman D.J."/>
        </authorList>
    </citation>
    <scope>NUCLEOTIDE SEQUENCE</scope>
    <source>
        <strain evidence="2">C8</strain>
    </source>
</reference>
<gene>
    <name evidence="2" type="ORF">I9080_000473</name>
</gene>
<feature type="signal peptide" evidence="1">
    <location>
        <begin position="1"/>
        <end position="26"/>
    </location>
</feature>
<evidence type="ECO:0008006" key="3">
    <source>
        <dbReference type="Google" id="ProtNLM"/>
    </source>
</evidence>